<protein>
    <submittedName>
        <fullName evidence="1">Uncharacterized protein</fullName>
    </submittedName>
</protein>
<reference evidence="1 2" key="1">
    <citation type="submission" date="2019-03" db="EMBL/GenBank/DDBJ databases">
        <title>Single cell metagenomics reveals metabolic interactions within the superorganism composed of flagellate Streblomastix strix and complex community of Bacteroidetes bacteria on its surface.</title>
        <authorList>
            <person name="Treitli S.C."/>
            <person name="Kolisko M."/>
            <person name="Husnik F."/>
            <person name="Keeling P."/>
            <person name="Hampl V."/>
        </authorList>
    </citation>
    <scope>NUCLEOTIDE SEQUENCE [LARGE SCALE GENOMIC DNA]</scope>
    <source>
        <strain evidence="1">ST1C</strain>
    </source>
</reference>
<evidence type="ECO:0000313" key="1">
    <source>
        <dbReference type="EMBL" id="KAA6390462.1"/>
    </source>
</evidence>
<gene>
    <name evidence="1" type="ORF">EZS28_014010</name>
</gene>
<name>A0A5J4W6Z8_9EUKA</name>
<sequence length="73" mass="8425">MIPSAPVRQIQIQQRIKCIMNVTSAGAIVADGTLQGPAINLDIVAYCKYDSWELRKKIFWNIYQWICNQKIQK</sequence>
<evidence type="ECO:0000313" key="2">
    <source>
        <dbReference type="Proteomes" id="UP000324800"/>
    </source>
</evidence>
<dbReference type="AlphaFoldDB" id="A0A5J4W6Z8"/>
<proteinExistence type="predicted"/>
<organism evidence="1 2">
    <name type="scientific">Streblomastix strix</name>
    <dbReference type="NCBI Taxonomy" id="222440"/>
    <lineage>
        <taxon>Eukaryota</taxon>
        <taxon>Metamonada</taxon>
        <taxon>Preaxostyla</taxon>
        <taxon>Oxymonadida</taxon>
        <taxon>Streblomastigidae</taxon>
        <taxon>Streblomastix</taxon>
    </lineage>
</organism>
<dbReference type="EMBL" id="SNRW01003210">
    <property type="protein sequence ID" value="KAA6390462.1"/>
    <property type="molecule type" value="Genomic_DNA"/>
</dbReference>
<comment type="caution">
    <text evidence="1">The sequence shown here is derived from an EMBL/GenBank/DDBJ whole genome shotgun (WGS) entry which is preliminary data.</text>
</comment>
<dbReference type="Proteomes" id="UP000324800">
    <property type="component" value="Unassembled WGS sequence"/>
</dbReference>
<accession>A0A5J4W6Z8</accession>